<keyword evidence="2" id="KW-1185">Reference proteome</keyword>
<dbReference type="Proteomes" id="UP000305948">
    <property type="component" value="Unassembled WGS sequence"/>
</dbReference>
<sequence>MICKLLEHVLSSGVSVLVKKLSRKPARSYSANGKETAARAHATLETALDDILGLVLTGILVPAIRTFAILSRVHIKSFCSAHKRPKKELATIVDIRPDVFCLVDSVLSNLDSLAAHPKPSEKLINCLLNLKEGAALQVVRELDRLYPGADSQAQSINTAGSAQGPSRQERIEALARKDALWYLCNVLSLLADADSKIGSPLEGALAPVNTEAEMELESEKASLLRAAIAAALEMLLKRTNGGSGLQHTSGGRGGMGEMEYGMVLSVLESAWFGGVACKR</sequence>
<dbReference type="EMBL" id="ML213521">
    <property type="protein sequence ID" value="TFK47929.1"/>
    <property type="molecule type" value="Genomic_DNA"/>
</dbReference>
<evidence type="ECO:0000313" key="1">
    <source>
        <dbReference type="EMBL" id="TFK47929.1"/>
    </source>
</evidence>
<accession>A0A5C3MR72</accession>
<dbReference type="OrthoDB" id="2684605at2759"/>
<reference evidence="1 2" key="1">
    <citation type="journal article" date="2019" name="Nat. Ecol. Evol.">
        <title>Megaphylogeny resolves global patterns of mushroom evolution.</title>
        <authorList>
            <person name="Varga T."/>
            <person name="Krizsan K."/>
            <person name="Foldi C."/>
            <person name="Dima B."/>
            <person name="Sanchez-Garcia M."/>
            <person name="Sanchez-Ramirez S."/>
            <person name="Szollosi G.J."/>
            <person name="Szarkandi J.G."/>
            <person name="Papp V."/>
            <person name="Albert L."/>
            <person name="Andreopoulos W."/>
            <person name="Angelini C."/>
            <person name="Antonin V."/>
            <person name="Barry K.W."/>
            <person name="Bougher N.L."/>
            <person name="Buchanan P."/>
            <person name="Buyck B."/>
            <person name="Bense V."/>
            <person name="Catcheside P."/>
            <person name="Chovatia M."/>
            <person name="Cooper J."/>
            <person name="Damon W."/>
            <person name="Desjardin D."/>
            <person name="Finy P."/>
            <person name="Geml J."/>
            <person name="Haridas S."/>
            <person name="Hughes K."/>
            <person name="Justo A."/>
            <person name="Karasinski D."/>
            <person name="Kautmanova I."/>
            <person name="Kiss B."/>
            <person name="Kocsube S."/>
            <person name="Kotiranta H."/>
            <person name="LaButti K.M."/>
            <person name="Lechner B.E."/>
            <person name="Liimatainen K."/>
            <person name="Lipzen A."/>
            <person name="Lukacs Z."/>
            <person name="Mihaltcheva S."/>
            <person name="Morgado L.N."/>
            <person name="Niskanen T."/>
            <person name="Noordeloos M.E."/>
            <person name="Ohm R.A."/>
            <person name="Ortiz-Santana B."/>
            <person name="Ovrebo C."/>
            <person name="Racz N."/>
            <person name="Riley R."/>
            <person name="Savchenko A."/>
            <person name="Shiryaev A."/>
            <person name="Soop K."/>
            <person name="Spirin V."/>
            <person name="Szebenyi C."/>
            <person name="Tomsovsky M."/>
            <person name="Tulloss R.E."/>
            <person name="Uehling J."/>
            <person name="Grigoriev I.V."/>
            <person name="Vagvolgyi C."/>
            <person name="Papp T."/>
            <person name="Martin F.M."/>
            <person name="Miettinen O."/>
            <person name="Hibbett D.S."/>
            <person name="Nagy L.G."/>
        </authorList>
    </citation>
    <scope>NUCLEOTIDE SEQUENCE [LARGE SCALE GENOMIC DNA]</scope>
    <source>
        <strain evidence="1 2">OMC1185</strain>
    </source>
</reference>
<dbReference type="AlphaFoldDB" id="A0A5C3MR72"/>
<protein>
    <submittedName>
        <fullName evidence="1">Uncharacterized protein</fullName>
    </submittedName>
</protein>
<name>A0A5C3MR72_9AGAM</name>
<proteinExistence type="predicted"/>
<gene>
    <name evidence="1" type="ORF">OE88DRAFT_578958</name>
</gene>
<evidence type="ECO:0000313" key="2">
    <source>
        <dbReference type="Proteomes" id="UP000305948"/>
    </source>
</evidence>
<organism evidence="1 2">
    <name type="scientific">Heliocybe sulcata</name>
    <dbReference type="NCBI Taxonomy" id="5364"/>
    <lineage>
        <taxon>Eukaryota</taxon>
        <taxon>Fungi</taxon>
        <taxon>Dikarya</taxon>
        <taxon>Basidiomycota</taxon>
        <taxon>Agaricomycotina</taxon>
        <taxon>Agaricomycetes</taxon>
        <taxon>Gloeophyllales</taxon>
        <taxon>Gloeophyllaceae</taxon>
        <taxon>Heliocybe</taxon>
    </lineage>
</organism>